<evidence type="ECO:0000256" key="12">
    <source>
        <dbReference type="ARBA" id="ARBA00023012"/>
    </source>
</evidence>
<dbReference type="InterPro" id="IPR039506">
    <property type="entry name" value="SPOB_a"/>
</dbReference>
<dbReference type="PANTHER" id="PTHR43547">
    <property type="entry name" value="TWO-COMPONENT HISTIDINE KINASE"/>
    <property type="match status" value="1"/>
</dbReference>
<gene>
    <name evidence="16" type="primary">citS</name>
    <name evidence="16" type="ORF">DC3_18780</name>
</gene>
<dbReference type="OrthoDB" id="9792686at2"/>
<dbReference type="PROSITE" id="PS50109">
    <property type="entry name" value="HIS_KIN"/>
    <property type="match status" value="1"/>
</dbReference>
<dbReference type="Pfam" id="PF17203">
    <property type="entry name" value="sCache_3_2"/>
    <property type="match status" value="1"/>
</dbReference>
<proteinExistence type="predicted"/>
<dbReference type="EMBL" id="BJXB01000007">
    <property type="protein sequence ID" value="GEM46243.1"/>
    <property type="molecule type" value="Genomic_DNA"/>
</dbReference>
<evidence type="ECO:0000256" key="3">
    <source>
        <dbReference type="ARBA" id="ARBA00012438"/>
    </source>
</evidence>
<feature type="transmembrane region" description="Helical" evidence="14">
    <location>
        <begin position="194"/>
        <end position="212"/>
    </location>
</feature>
<keyword evidence="8" id="KW-0547">Nucleotide-binding</keyword>
<name>A0A511N090_DEIC1</name>
<evidence type="ECO:0000256" key="8">
    <source>
        <dbReference type="ARBA" id="ARBA00022741"/>
    </source>
</evidence>
<dbReference type="AlphaFoldDB" id="A0A511N090"/>
<keyword evidence="13 14" id="KW-0472">Membrane</keyword>
<feature type="transmembrane region" description="Helical" evidence="14">
    <location>
        <begin position="34"/>
        <end position="57"/>
    </location>
</feature>
<dbReference type="InterPro" id="IPR029151">
    <property type="entry name" value="Sensor-like_sf"/>
</dbReference>
<evidence type="ECO:0000256" key="2">
    <source>
        <dbReference type="ARBA" id="ARBA00004651"/>
    </source>
</evidence>
<evidence type="ECO:0000256" key="6">
    <source>
        <dbReference type="ARBA" id="ARBA00022679"/>
    </source>
</evidence>
<accession>A0A511N090</accession>
<keyword evidence="9 16" id="KW-0418">Kinase</keyword>
<comment type="catalytic activity">
    <reaction evidence="1">
        <text>ATP + protein L-histidine = ADP + protein N-phospho-L-histidine.</text>
        <dbReference type="EC" id="2.7.13.3"/>
    </reaction>
</comment>
<keyword evidence="5" id="KW-0597">Phosphoprotein</keyword>
<evidence type="ECO:0000256" key="11">
    <source>
        <dbReference type="ARBA" id="ARBA00022989"/>
    </source>
</evidence>
<dbReference type="PANTHER" id="PTHR43547:SF10">
    <property type="entry name" value="SENSOR HISTIDINE KINASE DCUS"/>
    <property type="match status" value="1"/>
</dbReference>
<dbReference type="SUPFAM" id="SSF55890">
    <property type="entry name" value="Sporulation response regulatory protein Spo0B"/>
    <property type="match status" value="1"/>
</dbReference>
<evidence type="ECO:0000256" key="13">
    <source>
        <dbReference type="ARBA" id="ARBA00023136"/>
    </source>
</evidence>
<comment type="caution">
    <text evidence="16">The sequence shown here is derived from an EMBL/GenBank/DDBJ whole genome shotgun (WGS) entry which is preliminary data.</text>
</comment>
<feature type="domain" description="Histidine kinase" evidence="15">
    <location>
        <begin position="429"/>
        <end position="531"/>
    </location>
</feature>
<dbReference type="GO" id="GO:0005886">
    <property type="term" value="C:plasma membrane"/>
    <property type="evidence" value="ECO:0007669"/>
    <property type="project" value="UniProtKB-SubCell"/>
</dbReference>
<evidence type="ECO:0000259" key="15">
    <source>
        <dbReference type="PROSITE" id="PS50109"/>
    </source>
</evidence>
<keyword evidence="7 14" id="KW-0812">Transmembrane</keyword>
<keyword evidence="11 14" id="KW-1133">Transmembrane helix</keyword>
<keyword evidence="10" id="KW-0067">ATP-binding</keyword>
<evidence type="ECO:0000313" key="17">
    <source>
        <dbReference type="Proteomes" id="UP000321306"/>
    </source>
</evidence>
<dbReference type="Gene3D" id="3.30.565.10">
    <property type="entry name" value="Histidine kinase-like ATPase, C-terminal domain"/>
    <property type="match status" value="1"/>
</dbReference>
<dbReference type="Pfam" id="PF14689">
    <property type="entry name" value="SPOB_a"/>
    <property type="match status" value="1"/>
</dbReference>
<dbReference type="SMART" id="SM00387">
    <property type="entry name" value="HATPase_c"/>
    <property type="match status" value="1"/>
</dbReference>
<comment type="subcellular location">
    <subcellularLocation>
        <location evidence="2">Cell membrane</location>
        <topology evidence="2">Multi-pass membrane protein</topology>
    </subcellularLocation>
</comment>
<dbReference type="InterPro" id="IPR033463">
    <property type="entry name" value="sCache_3"/>
</dbReference>
<reference evidence="16 17" key="1">
    <citation type="submission" date="2019-07" db="EMBL/GenBank/DDBJ databases">
        <title>Whole genome shotgun sequence of Deinococcus cellulosilyticus NBRC 106333.</title>
        <authorList>
            <person name="Hosoyama A."/>
            <person name="Uohara A."/>
            <person name="Ohji S."/>
            <person name="Ichikawa N."/>
        </authorList>
    </citation>
    <scope>NUCLEOTIDE SEQUENCE [LARGE SCALE GENOMIC DNA]</scope>
    <source>
        <strain evidence="16 17">NBRC 106333</strain>
    </source>
</reference>
<sequence length="534" mass="59252">MNVPLSPATQVGPLLDAMTALRTRQTGSIRRRMFWLQLVLFMVILGLLLMLQSVLMYRYVKEQYGERSLLVSGMIASDPRVVSALQNQTSGLQKLALDWQKNLQADYVVITNQNGIRLTHPNPENIGKHMVGGDYIEPLELGRSIIETTTGTLGVSIRAKVPIFSEDHQILGLASVGFLLPKIQLVSLKVGQSLLLGAGVAVLLALLGAHWISHRIKRLMFQLEPEQISLLLTQHRTVLEAMEEGVLVLQNGRVVLWNSQAQQHLPGVQAGLPLLAAWPEADRWADQQVAHLPLSLNGTPMLVNVQPMAENSAVLTFQNRAEFMRMIEKLTRVEEYSGLLRAQTHEFNNRLHTISGLLQLGHHQEALQVIQQETRLNQQHLSRISQISVPKVAALLLGKGERARELGLGFEVHPDSLLPEHWAEQADLIVTVLGNLINNSFEALSNQERGSVGVLIGEDPDGLQIEVTDNGPGIPAEHHAWIFEQGASTRGKERGIGLFEVKRQVEALGGNITHFQREGHTVFQMNLPHLQEKA</sequence>
<dbReference type="Pfam" id="PF02518">
    <property type="entry name" value="HATPase_c"/>
    <property type="match status" value="1"/>
</dbReference>
<evidence type="ECO:0000256" key="5">
    <source>
        <dbReference type="ARBA" id="ARBA00022553"/>
    </source>
</evidence>
<evidence type="ECO:0000256" key="9">
    <source>
        <dbReference type="ARBA" id="ARBA00022777"/>
    </source>
</evidence>
<dbReference type="Gene3D" id="1.10.287.130">
    <property type="match status" value="1"/>
</dbReference>
<keyword evidence="12" id="KW-0902">Two-component regulatory system</keyword>
<dbReference type="GO" id="GO:0005524">
    <property type="term" value="F:ATP binding"/>
    <property type="evidence" value="ECO:0007669"/>
    <property type="project" value="UniProtKB-KW"/>
</dbReference>
<evidence type="ECO:0000256" key="7">
    <source>
        <dbReference type="ARBA" id="ARBA00022692"/>
    </source>
</evidence>
<evidence type="ECO:0000256" key="10">
    <source>
        <dbReference type="ARBA" id="ARBA00022840"/>
    </source>
</evidence>
<dbReference type="PRINTS" id="PR00344">
    <property type="entry name" value="BCTRLSENSOR"/>
</dbReference>
<dbReference type="InterPro" id="IPR003594">
    <property type="entry name" value="HATPase_dom"/>
</dbReference>
<dbReference type="InterPro" id="IPR016120">
    <property type="entry name" value="Sig_transdc_His_kin_SpoOB"/>
</dbReference>
<dbReference type="GO" id="GO:0000155">
    <property type="term" value="F:phosphorelay sensor kinase activity"/>
    <property type="evidence" value="ECO:0007669"/>
    <property type="project" value="InterPro"/>
</dbReference>
<evidence type="ECO:0000256" key="14">
    <source>
        <dbReference type="SAM" id="Phobius"/>
    </source>
</evidence>
<keyword evidence="6" id="KW-0808">Transferase</keyword>
<evidence type="ECO:0000313" key="16">
    <source>
        <dbReference type="EMBL" id="GEM46243.1"/>
    </source>
</evidence>
<evidence type="ECO:0000256" key="4">
    <source>
        <dbReference type="ARBA" id="ARBA00022475"/>
    </source>
</evidence>
<evidence type="ECO:0000256" key="1">
    <source>
        <dbReference type="ARBA" id="ARBA00000085"/>
    </source>
</evidence>
<dbReference type="InterPro" id="IPR036890">
    <property type="entry name" value="HATPase_C_sf"/>
</dbReference>
<protein>
    <recommendedName>
        <fullName evidence="3">histidine kinase</fullName>
        <ecNumber evidence="3">2.7.13.3</ecNumber>
    </recommendedName>
</protein>
<organism evidence="16 17">
    <name type="scientific">Deinococcus cellulosilyticus (strain DSM 18568 / NBRC 106333 / KACC 11606 / 5516J-15)</name>
    <dbReference type="NCBI Taxonomy" id="1223518"/>
    <lineage>
        <taxon>Bacteria</taxon>
        <taxon>Thermotogati</taxon>
        <taxon>Deinococcota</taxon>
        <taxon>Deinococci</taxon>
        <taxon>Deinococcales</taxon>
        <taxon>Deinococcaceae</taxon>
        <taxon>Deinococcus</taxon>
    </lineage>
</organism>
<dbReference type="SUPFAM" id="SSF55874">
    <property type="entry name" value="ATPase domain of HSP90 chaperone/DNA topoisomerase II/histidine kinase"/>
    <property type="match status" value="1"/>
</dbReference>
<dbReference type="SUPFAM" id="SSF103190">
    <property type="entry name" value="Sensory domain-like"/>
    <property type="match status" value="1"/>
</dbReference>
<dbReference type="InterPro" id="IPR004358">
    <property type="entry name" value="Sig_transdc_His_kin-like_C"/>
</dbReference>
<dbReference type="Gene3D" id="3.30.450.20">
    <property type="entry name" value="PAS domain"/>
    <property type="match status" value="1"/>
</dbReference>
<dbReference type="EC" id="2.7.13.3" evidence="3"/>
<keyword evidence="4" id="KW-1003">Cell membrane</keyword>
<keyword evidence="17" id="KW-1185">Reference proteome</keyword>
<dbReference type="InterPro" id="IPR005467">
    <property type="entry name" value="His_kinase_dom"/>
</dbReference>
<dbReference type="Proteomes" id="UP000321306">
    <property type="component" value="Unassembled WGS sequence"/>
</dbReference>